<protein>
    <submittedName>
        <fullName evidence="1">Uncharacterized protein</fullName>
    </submittedName>
</protein>
<evidence type="ECO:0000313" key="1">
    <source>
        <dbReference type="EMBL" id="ELZ96061.1"/>
    </source>
</evidence>
<proteinExistence type="predicted"/>
<gene>
    <name evidence="1" type="ORF">C440_05707</name>
</gene>
<name>M0IH41_9EURY</name>
<evidence type="ECO:0000313" key="2">
    <source>
        <dbReference type="Proteomes" id="UP000011550"/>
    </source>
</evidence>
<dbReference type="Proteomes" id="UP000011550">
    <property type="component" value="Unassembled WGS sequence"/>
</dbReference>
<keyword evidence="2" id="KW-1185">Reference proteome</keyword>
<organism evidence="1 2">
    <name type="scientific">Haloferax mucosum ATCC BAA-1512</name>
    <dbReference type="NCBI Taxonomy" id="662479"/>
    <lineage>
        <taxon>Archaea</taxon>
        <taxon>Methanobacteriati</taxon>
        <taxon>Methanobacteriota</taxon>
        <taxon>Stenosarchaea group</taxon>
        <taxon>Halobacteria</taxon>
        <taxon>Halobacteriales</taxon>
        <taxon>Haloferacaceae</taxon>
        <taxon>Haloferax</taxon>
    </lineage>
</organism>
<reference evidence="1 2" key="1">
    <citation type="journal article" date="2014" name="PLoS Genet.">
        <title>Phylogenetically driven sequencing of extremely halophilic archaea reveals strategies for static and dynamic osmo-response.</title>
        <authorList>
            <person name="Becker E.A."/>
            <person name="Seitzer P.M."/>
            <person name="Tritt A."/>
            <person name="Larsen D."/>
            <person name="Krusor M."/>
            <person name="Yao A.I."/>
            <person name="Wu D."/>
            <person name="Madern D."/>
            <person name="Eisen J.A."/>
            <person name="Darling A.E."/>
            <person name="Facciotti M.T."/>
        </authorList>
    </citation>
    <scope>NUCLEOTIDE SEQUENCE [LARGE SCALE GENOMIC DNA]</scope>
    <source>
        <strain evidence="1 2">ATCC BAA-1512</strain>
    </source>
</reference>
<comment type="caution">
    <text evidence="1">The sequence shown here is derived from an EMBL/GenBank/DDBJ whole genome shotgun (WGS) entry which is preliminary data.</text>
</comment>
<dbReference type="AlphaFoldDB" id="M0IH41"/>
<dbReference type="STRING" id="662479.C440_05707"/>
<accession>M0IH41</accession>
<sequence length="225" mass="24154">MRRFFILTMVTRLTGAVLEVEANLDGQQCTGIFHLSKDYNVVGDIVRQYLIGPTGELGARLIDVLEGDSDESVLGDSTRNRQGFVIDAGGGTRSYEITASLSETPFGEHGYLQMGDTGDETNLTATDATGADARTQADVFSRFVSEATTDSINSATLHIGHYHDGTYTLDGQPGLFGSPRAVHIPEGPRVTESAEDASAVEITITCNVVGSFDRALDIDEQVPYL</sequence>
<dbReference type="EMBL" id="AOLN01000009">
    <property type="protein sequence ID" value="ELZ96061.1"/>
    <property type="molecule type" value="Genomic_DNA"/>
</dbReference>